<dbReference type="Pfam" id="PF00551">
    <property type="entry name" value="Formyl_trans_N"/>
    <property type="match status" value="1"/>
</dbReference>
<dbReference type="InterPro" id="IPR041711">
    <property type="entry name" value="Met-tRNA-FMT_N"/>
</dbReference>
<evidence type="ECO:0000313" key="9">
    <source>
        <dbReference type="Proteomes" id="UP000598196"/>
    </source>
</evidence>
<dbReference type="InterPro" id="IPR036477">
    <property type="entry name" value="Formyl_transf_N_sf"/>
</dbReference>
<accession>A0A917YMR4</accession>
<evidence type="ECO:0000313" key="8">
    <source>
        <dbReference type="EMBL" id="GGO37807.1"/>
    </source>
</evidence>
<dbReference type="Proteomes" id="UP000598196">
    <property type="component" value="Unassembled WGS sequence"/>
</dbReference>
<sequence length="298" mass="31450">MRVVFMGTPDFSVPVLEALARAHEVVCVYSQPPRPAGRGKKDRPSPVQAKAEELGLPVRHPISLKGAEAQAEFAALGADVAVVVAYGLILPQAVLDAPRHGCLNIHASLLPRWRGAAPIHRAIMAGDAETGICIMQMEAGLDTGPVLLREATPIGAAETTGALHDRLSSMGARLILQTLDHLADLSPQPQPDAGVTYASKIDKAEARIDWSRPAVEVDRLIRGLSPHPGAWCEVAGERVKLLASRLAEGQGAPGEVLGGLRIACGSGAVEVTLAQREGKRAMAPEDFLRGFALPDRLG</sequence>
<dbReference type="InterPro" id="IPR044135">
    <property type="entry name" value="Met-tRNA-FMT_C"/>
</dbReference>
<protein>
    <recommendedName>
        <fullName evidence="2 5">Methionyl-tRNA formyltransferase</fullName>
        <ecNumber evidence="2 5">2.1.2.9</ecNumber>
    </recommendedName>
</protein>
<comment type="catalytic activity">
    <reaction evidence="5">
        <text>L-methionyl-tRNA(fMet) + (6R)-10-formyltetrahydrofolate = N-formyl-L-methionyl-tRNA(fMet) + (6S)-5,6,7,8-tetrahydrofolate + H(+)</text>
        <dbReference type="Rhea" id="RHEA:24380"/>
        <dbReference type="Rhea" id="RHEA-COMP:9952"/>
        <dbReference type="Rhea" id="RHEA-COMP:9953"/>
        <dbReference type="ChEBI" id="CHEBI:15378"/>
        <dbReference type="ChEBI" id="CHEBI:57453"/>
        <dbReference type="ChEBI" id="CHEBI:78530"/>
        <dbReference type="ChEBI" id="CHEBI:78844"/>
        <dbReference type="ChEBI" id="CHEBI:195366"/>
        <dbReference type="EC" id="2.1.2.9"/>
    </reaction>
</comment>
<feature type="domain" description="Formyl transferase N-terminal" evidence="6">
    <location>
        <begin position="1"/>
        <end position="178"/>
    </location>
</feature>
<reference evidence="8 9" key="1">
    <citation type="journal article" date="2014" name="Int. J. Syst. Evol. Microbiol.">
        <title>Complete genome sequence of Corynebacterium casei LMG S-19264T (=DSM 44701T), isolated from a smear-ripened cheese.</title>
        <authorList>
            <consortium name="US DOE Joint Genome Institute (JGI-PGF)"/>
            <person name="Walter F."/>
            <person name="Albersmeier A."/>
            <person name="Kalinowski J."/>
            <person name="Ruckert C."/>
        </authorList>
    </citation>
    <scope>NUCLEOTIDE SEQUENCE [LARGE SCALE GENOMIC DNA]</scope>
    <source>
        <strain evidence="8 9">CGMCC 1.7029</strain>
    </source>
</reference>
<dbReference type="PROSITE" id="PS00373">
    <property type="entry name" value="GART"/>
    <property type="match status" value="1"/>
</dbReference>
<evidence type="ECO:0000256" key="2">
    <source>
        <dbReference type="ARBA" id="ARBA00012261"/>
    </source>
</evidence>
<dbReference type="EMBL" id="BMLP01000010">
    <property type="protein sequence ID" value="GGO37807.1"/>
    <property type="molecule type" value="Genomic_DNA"/>
</dbReference>
<dbReference type="Pfam" id="PF02911">
    <property type="entry name" value="Formyl_trans_C"/>
    <property type="match status" value="1"/>
</dbReference>
<dbReference type="EC" id="2.1.2.9" evidence="2 5"/>
<keyword evidence="4 5" id="KW-0648">Protein biosynthesis</keyword>
<comment type="function">
    <text evidence="5">Attaches a formyl group to the free amino group of methionyl-tRNA(fMet). The formyl group appears to play a dual role in the initiator identity of N-formylmethionyl-tRNA by promoting its recognition by IF2 and preventing the misappropriation of this tRNA by the elongation apparatus.</text>
</comment>
<comment type="similarity">
    <text evidence="1 5">Belongs to the Fmt family.</text>
</comment>
<keyword evidence="9" id="KW-1185">Reference proteome</keyword>
<evidence type="ECO:0000256" key="1">
    <source>
        <dbReference type="ARBA" id="ARBA00010699"/>
    </source>
</evidence>
<dbReference type="GO" id="GO:0005829">
    <property type="term" value="C:cytosol"/>
    <property type="evidence" value="ECO:0007669"/>
    <property type="project" value="TreeGrafter"/>
</dbReference>
<comment type="caution">
    <text evidence="8">The sequence shown here is derived from an EMBL/GenBank/DDBJ whole genome shotgun (WGS) entry which is preliminary data.</text>
</comment>
<dbReference type="OrthoDB" id="9802815at2"/>
<dbReference type="HAMAP" id="MF_00182">
    <property type="entry name" value="Formyl_trans"/>
    <property type="match status" value="1"/>
</dbReference>
<dbReference type="InterPro" id="IPR005793">
    <property type="entry name" value="Formyl_trans_C"/>
</dbReference>
<evidence type="ECO:0000256" key="4">
    <source>
        <dbReference type="ARBA" id="ARBA00022917"/>
    </source>
</evidence>
<dbReference type="GO" id="GO:0004479">
    <property type="term" value="F:methionyl-tRNA formyltransferase activity"/>
    <property type="evidence" value="ECO:0007669"/>
    <property type="project" value="UniProtKB-UniRule"/>
</dbReference>
<evidence type="ECO:0000259" key="6">
    <source>
        <dbReference type="Pfam" id="PF00551"/>
    </source>
</evidence>
<name>A0A917YMR4_9RHOB</name>
<dbReference type="CDD" id="cd08646">
    <property type="entry name" value="FMT_core_Met-tRNA-FMT_N"/>
    <property type="match status" value="1"/>
</dbReference>
<dbReference type="CDD" id="cd08704">
    <property type="entry name" value="Met_tRNA_FMT_C"/>
    <property type="match status" value="1"/>
</dbReference>
<dbReference type="AlphaFoldDB" id="A0A917YMR4"/>
<keyword evidence="3 5" id="KW-0808">Transferase</keyword>
<dbReference type="SUPFAM" id="SSF53328">
    <property type="entry name" value="Formyltransferase"/>
    <property type="match status" value="1"/>
</dbReference>
<dbReference type="SUPFAM" id="SSF50486">
    <property type="entry name" value="FMT C-terminal domain-like"/>
    <property type="match status" value="1"/>
</dbReference>
<proteinExistence type="inferred from homology"/>
<dbReference type="InterPro" id="IPR011034">
    <property type="entry name" value="Formyl_transferase-like_C_sf"/>
</dbReference>
<organism evidence="8 9">
    <name type="scientific">Gemmobacter aquaticus</name>
    <dbReference type="NCBI Taxonomy" id="490185"/>
    <lineage>
        <taxon>Bacteria</taxon>
        <taxon>Pseudomonadati</taxon>
        <taxon>Pseudomonadota</taxon>
        <taxon>Alphaproteobacteria</taxon>
        <taxon>Rhodobacterales</taxon>
        <taxon>Paracoccaceae</taxon>
        <taxon>Gemmobacter</taxon>
    </lineage>
</organism>
<dbReference type="InterPro" id="IPR001555">
    <property type="entry name" value="GART_AS"/>
</dbReference>
<dbReference type="FunFam" id="3.40.50.12230:FF:000001">
    <property type="entry name" value="Methionyl-tRNA formyltransferase"/>
    <property type="match status" value="1"/>
</dbReference>
<feature type="domain" description="Formyl transferase C-terminal" evidence="7">
    <location>
        <begin position="200"/>
        <end position="291"/>
    </location>
</feature>
<dbReference type="InterPro" id="IPR005794">
    <property type="entry name" value="Fmt"/>
</dbReference>
<dbReference type="Gene3D" id="3.40.50.12230">
    <property type="match status" value="1"/>
</dbReference>
<feature type="binding site" evidence="5">
    <location>
        <begin position="108"/>
        <end position="111"/>
    </location>
    <ligand>
        <name>(6S)-5,6,7,8-tetrahydrofolate</name>
        <dbReference type="ChEBI" id="CHEBI:57453"/>
    </ligand>
</feature>
<dbReference type="NCBIfam" id="TIGR00460">
    <property type="entry name" value="fmt"/>
    <property type="match status" value="1"/>
</dbReference>
<evidence type="ECO:0000256" key="3">
    <source>
        <dbReference type="ARBA" id="ARBA00022679"/>
    </source>
</evidence>
<dbReference type="RefSeq" id="WP_146284263.1">
    <property type="nucleotide sequence ID" value="NZ_BMLP01000010.1"/>
</dbReference>
<dbReference type="PANTHER" id="PTHR11138:SF5">
    <property type="entry name" value="METHIONYL-TRNA FORMYLTRANSFERASE, MITOCHONDRIAL"/>
    <property type="match status" value="1"/>
</dbReference>
<evidence type="ECO:0000256" key="5">
    <source>
        <dbReference type="HAMAP-Rule" id="MF_00182"/>
    </source>
</evidence>
<dbReference type="InterPro" id="IPR002376">
    <property type="entry name" value="Formyl_transf_N"/>
</dbReference>
<gene>
    <name evidence="5 8" type="primary">fmt</name>
    <name evidence="8" type="ORF">GCM10010991_34090</name>
</gene>
<dbReference type="PANTHER" id="PTHR11138">
    <property type="entry name" value="METHIONYL-TRNA FORMYLTRANSFERASE"/>
    <property type="match status" value="1"/>
</dbReference>
<evidence type="ECO:0000259" key="7">
    <source>
        <dbReference type="Pfam" id="PF02911"/>
    </source>
</evidence>